<dbReference type="CDD" id="cd11280">
    <property type="entry name" value="gelsolin_like"/>
    <property type="match status" value="1"/>
</dbReference>
<dbReference type="SUPFAM" id="SSF82919">
    <property type="entry name" value="Zn-finger domain of Sec23/24"/>
    <property type="match status" value="1"/>
</dbReference>
<dbReference type="Pfam" id="PF04811">
    <property type="entry name" value="Sec23_trunk"/>
    <property type="match status" value="1"/>
</dbReference>
<dbReference type="Proteomes" id="UP000636800">
    <property type="component" value="Chromosome 7"/>
</dbReference>
<dbReference type="InterPro" id="IPR006896">
    <property type="entry name" value="Sec23/24_trunk_dom"/>
</dbReference>
<dbReference type="SUPFAM" id="SSF81995">
    <property type="entry name" value="beta-sandwich domain of Sec23/24"/>
    <property type="match status" value="1"/>
</dbReference>
<keyword evidence="7 9" id="KW-0472">Membrane</keyword>
<evidence type="ECO:0000256" key="2">
    <source>
        <dbReference type="ARBA" id="ARBA00022723"/>
    </source>
</evidence>
<dbReference type="PANTHER" id="PTHR11141:SF6">
    <property type="entry name" value="PROTEIN TRANSPORT PROTEIN SEC23 A"/>
    <property type="match status" value="1"/>
</dbReference>
<proteinExistence type="inferred from homology"/>
<dbReference type="SUPFAM" id="SSF53300">
    <property type="entry name" value="vWA-like"/>
    <property type="match status" value="1"/>
</dbReference>
<name>A0A835QSJ0_VANPL</name>
<organism evidence="14 15">
    <name type="scientific">Vanilla planifolia</name>
    <name type="common">Vanilla</name>
    <dbReference type="NCBI Taxonomy" id="51239"/>
    <lineage>
        <taxon>Eukaryota</taxon>
        <taxon>Viridiplantae</taxon>
        <taxon>Streptophyta</taxon>
        <taxon>Embryophyta</taxon>
        <taxon>Tracheophyta</taxon>
        <taxon>Spermatophyta</taxon>
        <taxon>Magnoliopsida</taxon>
        <taxon>Liliopsida</taxon>
        <taxon>Asparagales</taxon>
        <taxon>Orchidaceae</taxon>
        <taxon>Vanilloideae</taxon>
        <taxon>Vanilleae</taxon>
        <taxon>Vanilla</taxon>
    </lineage>
</organism>
<dbReference type="Gene3D" id="1.20.120.730">
    <property type="entry name" value="Sec23/Sec24 helical domain"/>
    <property type="match status" value="1"/>
</dbReference>
<evidence type="ECO:0000256" key="3">
    <source>
        <dbReference type="ARBA" id="ARBA00022824"/>
    </source>
</evidence>
<dbReference type="Pfam" id="PF04815">
    <property type="entry name" value="Sec23_helical"/>
    <property type="match status" value="1"/>
</dbReference>
<feature type="region of interest" description="Disordered" evidence="10">
    <location>
        <begin position="1"/>
        <end position="116"/>
    </location>
</feature>
<evidence type="ECO:0000256" key="10">
    <source>
        <dbReference type="SAM" id="MobiDB-lite"/>
    </source>
</evidence>
<dbReference type="GO" id="GO:0030127">
    <property type="term" value="C:COPII vesicle coat"/>
    <property type="evidence" value="ECO:0007669"/>
    <property type="project" value="InterPro"/>
</dbReference>
<keyword evidence="2 9" id="KW-0479">Metal-binding</keyword>
<evidence type="ECO:0000256" key="1">
    <source>
        <dbReference type="ARBA" id="ARBA00022448"/>
    </source>
</evidence>
<evidence type="ECO:0000256" key="8">
    <source>
        <dbReference type="ARBA" id="ARBA00023329"/>
    </source>
</evidence>
<keyword evidence="15" id="KW-1185">Reference proteome</keyword>
<protein>
    <recommendedName>
        <fullName evidence="9">Protein transport protein SEC23</fullName>
    </recommendedName>
</protein>
<dbReference type="InterPro" id="IPR029006">
    <property type="entry name" value="ADF-H/Gelsolin-like_dom_sf"/>
</dbReference>
<comment type="subcellular location">
    <subcellularLocation>
        <location evidence="9">Cytoplasmic vesicle</location>
        <location evidence="9">COPII-coated vesicle membrane</location>
        <topology evidence="9">Peripheral membrane protein</topology>
        <orientation evidence="9">Cytoplasmic side</orientation>
    </subcellularLocation>
    <subcellularLocation>
        <location evidence="9">Endoplasmic reticulum membrane</location>
        <topology evidence="9">Peripheral membrane protein</topology>
        <orientation evidence="9">Cytoplasmic side</orientation>
    </subcellularLocation>
</comment>
<feature type="compositionally biased region" description="Low complexity" evidence="10">
    <location>
        <begin position="13"/>
        <end position="25"/>
    </location>
</feature>
<gene>
    <name evidence="14" type="ORF">HPP92_015635</name>
</gene>
<dbReference type="Gene3D" id="3.40.50.410">
    <property type="entry name" value="von Willebrand factor, type A domain"/>
    <property type="match status" value="1"/>
</dbReference>
<keyword evidence="6 9" id="KW-0653">Protein transport</keyword>
<keyword evidence="4 9" id="KW-0862">Zinc</keyword>
<evidence type="ECO:0000256" key="5">
    <source>
        <dbReference type="ARBA" id="ARBA00022892"/>
    </source>
</evidence>
<sequence>MDNSPPPHPLGFSPSRSSSSTMVSSPDNRLNLPPFSSPVSARFSPQNSLPDQLPLSSSISTSSLTSGGGASNGSPLTQFSTPPGPPVFSSPLRPAAIPFQTLPSSPQPVAFSSDSTLPIHSPSTHLPLQHTASVEETIESPYVLFSAHKLLKRKKQANISSLGFGALVSPGREVTPGPQVVQRDPHRCHNCGAYANLYSDVLIGSGQWQCVICKKLNSSDGEYIAASKNDLHHWPEFSSSAIDYVQSGNRRPGYVPVSDSRMSAPIFLVIDECLDEAHLQHLQGSLHAFVDSLPQNMRIGIITYGRTVSIYDFSEGSVATADVLPGASSPSEDALKTLIYGTGIYLSAVHASLPVAHTIFSSMRPYRLNLPEASRDRCLGAAVEVALAIIKGPSAEMSRGIIKRPGGNCRILVCAGGPNTFGPGSVPSSFSHPNYPYMEKTAMKWMENLGQTAHRNNVIIDVLCAGTCPVRVPVLQPLAKCSGGTLLLHDDFGEAFGVNLKRASMRAAGSHGLFEIRCSDDIAVTQFAVQYWNFYQANISRVITIRLPTVDSVSQYLGSIQEDVVAVLVAKRTLLHAKTVHDTTDMRLTVDERVKDIASRFGSQLPKSKLFRFPRELSSLPEILFHLRRGPLLGNIIGHEDERSVLRNLFLNASFELSLCMLAPRCLMHREGGTFEELPAYDLSMQSNAAVVLDHGTDIFIWLGNELVVEGKSASALAACRTLAEELSEQRFPAPRILSFKEGSSQARYFVSRLIPAHKDPPYEQEVRFPQLRTLTSEQRTRLKASFFHSDEYSFCQWMRSLKLAPPEPS</sequence>
<dbReference type="Gene3D" id="2.30.30.380">
    <property type="entry name" value="Zn-finger domain of Sec23/24"/>
    <property type="match status" value="1"/>
</dbReference>
<comment type="similarity">
    <text evidence="9">Belongs to the SEC23/SEC24 family. SEC23 subfamily.</text>
</comment>
<dbReference type="SUPFAM" id="SSF82754">
    <property type="entry name" value="C-terminal, gelsolin-like domain of Sec23/24"/>
    <property type="match status" value="1"/>
</dbReference>
<keyword evidence="5 9" id="KW-0931">ER-Golgi transport</keyword>
<dbReference type="GO" id="GO:0090110">
    <property type="term" value="P:COPII-coated vesicle cargo loading"/>
    <property type="evidence" value="ECO:0007669"/>
    <property type="project" value="TreeGrafter"/>
</dbReference>
<dbReference type="OrthoDB" id="10064100at2759"/>
<dbReference type="Pfam" id="PF04810">
    <property type="entry name" value="zf-Sec23_Sec24"/>
    <property type="match status" value="1"/>
</dbReference>
<dbReference type="Gene3D" id="3.40.20.10">
    <property type="entry name" value="Severin"/>
    <property type="match status" value="1"/>
</dbReference>
<dbReference type="InterPro" id="IPR006900">
    <property type="entry name" value="Sec23/24_helical_dom"/>
</dbReference>
<keyword evidence="1 9" id="KW-0813">Transport</keyword>
<evidence type="ECO:0000256" key="9">
    <source>
        <dbReference type="RuleBase" id="RU365030"/>
    </source>
</evidence>
<feature type="domain" description="Sec23/Sec24 helical" evidence="13">
    <location>
        <begin position="563"/>
        <end position="659"/>
    </location>
</feature>
<dbReference type="InterPro" id="IPR037364">
    <property type="entry name" value="Sec23"/>
</dbReference>
<dbReference type="EMBL" id="JADCNL010000007">
    <property type="protein sequence ID" value="KAG0473778.1"/>
    <property type="molecule type" value="Genomic_DNA"/>
</dbReference>
<comment type="function">
    <text evidence="9">Component of the coat protein complex II (COPII) which promotes the formation of transport vesicles from the endoplasmic reticulum (ER). The coat has two main functions, the physical deformation of the endoplasmic reticulum membrane into vesicles and the selection of cargo molecules.</text>
</comment>
<dbReference type="GO" id="GO:0005096">
    <property type="term" value="F:GTPase activator activity"/>
    <property type="evidence" value="ECO:0007669"/>
    <property type="project" value="TreeGrafter"/>
</dbReference>
<feature type="compositionally biased region" description="Low complexity" evidence="10">
    <location>
        <begin position="56"/>
        <end position="65"/>
    </location>
</feature>
<dbReference type="InterPro" id="IPR036180">
    <property type="entry name" value="Gelsolin-like_dom_sf"/>
</dbReference>
<dbReference type="InterPro" id="IPR006895">
    <property type="entry name" value="Znf_Sec23_Sec24"/>
</dbReference>
<reference evidence="14 15" key="1">
    <citation type="journal article" date="2020" name="Nat. Food">
        <title>A phased Vanilla planifolia genome enables genetic improvement of flavour and production.</title>
        <authorList>
            <person name="Hasing T."/>
            <person name="Tang H."/>
            <person name="Brym M."/>
            <person name="Khazi F."/>
            <person name="Huang T."/>
            <person name="Chambers A.H."/>
        </authorList>
    </citation>
    <scope>NUCLEOTIDE SEQUENCE [LARGE SCALE GENOMIC DNA]</scope>
    <source>
        <tissue evidence="14">Leaf</tissue>
    </source>
</reference>
<feature type="domain" description="Sec23/Sec24 trunk" evidence="12">
    <location>
        <begin position="266"/>
        <end position="493"/>
    </location>
</feature>
<dbReference type="InterPro" id="IPR036174">
    <property type="entry name" value="Znf_Sec23_Sec24_sf"/>
</dbReference>
<dbReference type="PANTHER" id="PTHR11141">
    <property type="entry name" value="PROTEIN TRANSPORT PROTEIN SEC23"/>
    <property type="match status" value="1"/>
</dbReference>
<evidence type="ECO:0000259" key="12">
    <source>
        <dbReference type="Pfam" id="PF04811"/>
    </source>
</evidence>
<dbReference type="GO" id="GO:0006886">
    <property type="term" value="P:intracellular protein transport"/>
    <property type="evidence" value="ECO:0007669"/>
    <property type="project" value="InterPro"/>
</dbReference>
<dbReference type="InterPro" id="IPR036465">
    <property type="entry name" value="vWFA_dom_sf"/>
</dbReference>
<dbReference type="GO" id="GO:0070971">
    <property type="term" value="C:endoplasmic reticulum exit site"/>
    <property type="evidence" value="ECO:0007669"/>
    <property type="project" value="TreeGrafter"/>
</dbReference>
<keyword evidence="3 9" id="KW-0256">Endoplasmic reticulum</keyword>
<evidence type="ECO:0000256" key="7">
    <source>
        <dbReference type="ARBA" id="ARBA00023136"/>
    </source>
</evidence>
<dbReference type="AlphaFoldDB" id="A0A835QSJ0"/>
<dbReference type="GO" id="GO:0005789">
    <property type="term" value="C:endoplasmic reticulum membrane"/>
    <property type="evidence" value="ECO:0007669"/>
    <property type="project" value="UniProtKB-SubCell"/>
</dbReference>
<evidence type="ECO:0000256" key="4">
    <source>
        <dbReference type="ARBA" id="ARBA00022833"/>
    </source>
</evidence>
<dbReference type="SUPFAM" id="SSF81811">
    <property type="entry name" value="Helical domain of Sec23/24"/>
    <property type="match status" value="1"/>
</dbReference>
<accession>A0A835QSJ0</accession>
<feature type="domain" description="Zinc finger Sec23/Sec24-type" evidence="11">
    <location>
        <begin position="185"/>
        <end position="223"/>
    </location>
</feature>
<dbReference type="InterPro" id="IPR036175">
    <property type="entry name" value="Sec23/24_helical_dom_sf"/>
</dbReference>
<keyword evidence="9" id="KW-0963">Cytoplasm</keyword>
<evidence type="ECO:0000259" key="11">
    <source>
        <dbReference type="Pfam" id="PF04810"/>
    </source>
</evidence>
<keyword evidence="8 9" id="KW-0968">Cytoplasmic vesicle</keyword>
<evidence type="ECO:0000313" key="14">
    <source>
        <dbReference type="EMBL" id="KAG0473778.1"/>
    </source>
</evidence>
<comment type="caution">
    <text evidence="14">The sequence shown here is derived from an EMBL/GenBank/DDBJ whole genome shotgun (WGS) entry which is preliminary data.</text>
</comment>
<feature type="compositionally biased region" description="Polar residues" evidence="10">
    <location>
        <begin position="37"/>
        <end position="50"/>
    </location>
</feature>
<dbReference type="CDD" id="cd01468">
    <property type="entry name" value="trunk_domain"/>
    <property type="match status" value="1"/>
</dbReference>
<dbReference type="GO" id="GO:0008270">
    <property type="term" value="F:zinc ion binding"/>
    <property type="evidence" value="ECO:0007669"/>
    <property type="project" value="InterPro"/>
</dbReference>
<evidence type="ECO:0000313" key="15">
    <source>
        <dbReference type="Proteomes" id="UP000636800"/>
    </source>
</evidence>
<evidence type="ECO:0000259" key="13">
    <source>
        <dbReference type="Pfam" id="PF04815"/>
    </source>
</evidence>
<evidence type="ECO:0000256" key="6">
    <source>
        <dbReference type="ARBA" id="ARBA00022927"/>
    </source>
</evidence>